<name>A0A6H3F652_9BACT</name>
<sequence>MSKKCLLCLPMRHQPRHGTLIHVIARQVKAMHVLSKDAWKALRSCLQWIFLIAVGGFAVHLFLERGAPPRFDRESWTQRDGFTAISYSSLTRGEKPGLNSREQFARHVAALEAAGYQWITTDDIVRYYRDGEPLPEKALYLMMEGGRKDTVIFGQEIMEKTGVHATLFTTTNTLKEWNNFFVTKSNVAALAKSPFWDVGSQGLGLLPINEHMPKVTPGYFLTDFLRDAAGLPAETEDQMRTRLAEYYKKSFVPLEKLMQKPPQAFVMVPANSFNAAMPDALKEANRYFARKYFQLMFTREGVPFNSAVDNIFALTRVQVKPEWTAQRLVEMLSRRTAERTLFSVAEGGTAESWAAFRTRVEISGQDIVLRPQGGRAEPVILRGSSLWDNVSLSMIIRQRDDLPRYVYLRYATPSAFLRITLHGARLLVQERVPGQGLYTIADEMISSQPPWQFAVLLKGNRLRVSLGGKILGSGFMPVSPALRLGAVALGTDDAEGYEGRFNSLNIVRLPSRWRIEPVGGVAAAPANVEDITACVVPLAENPADAGRVSRQVLRARDVGSMTIAALAPGNLVLDESLLLIAPFNMEQSRRLWDGIMVQPAVQSSWEEVAAALKAIAAAGYRPIVRLSRDAVAALAASGVSLPADHYLLDFTREEIPRPLWTSLAHRHNRNNFLYATAGKSMLYTAGGD</sequence>
<dbReference type="InterPro" id="IPR011330">
    <property type="entry name" value="Glyco_hydro/deAcase_b/a-brl"/>
</dbReference>
<dbReference type="Gene3D" id="3.20.20.370">
    <property type="entry name" value="Glycoside hydrolase/deacetylase"/>
    <property type="match status" value="1"/>
</dbReference>
<dbReference type="Proteomes" id="UP000292919">
    <property type="component" value="Unassembled WGS sequence"/>
</dbReference>
<dbReference type="PANTHER" id="PTHR34216:SF3">
    <property type="entry name" value="POLY-BETA-1,6-N-ACETYL-D-GLUCOSAMINE N-DEACETYLASE"/>
    <property type="match status" value="1"/>
</dbReference>
<keyword evidence="3" id="KW-1185">Reference proteome</keyword>
<protein>
    <submittedName>
        <fullName evidence="2">Uncharacterized protein</fullName>
    </submittedName>
</protein>
<dbReference type="EMBL" id="SIXC01000021">
    <property type="protein sequence ID" value="TBH78180.1"/>
    <property type="molecule type" value="Genomic_DNA"/>
</dbReference>
<reference evidence="2 3" key="1">
    <citation type="submission" date="2018-12" db="EMBL/GenBank/DDBJ databases">
        <title>First genome draft of Desulfovibrio legallis sp. nov.</title>
        <authorList>
            <person name="Ben Dhia O."/>
            <person name="Najjari A."/>
            <person name="Ferjani R."/>
            <person name="Fhoula I."/>
            <person name="Fardeau M.-L."/>
            <person name="Boudabbous A."/>
            <person name="Ouzari H.I."/>
        </authorList>
    </citation>
    <scope>NUCLEOTIDE SEQUENCE [LARGE SCALE GENOMIC DNA]</scope>
    <source>
        <strain evidence="2 3">H1T</strain>
    </source>
</reference>
<dbReference type="GO" id="GO:0005975">
    <property type="term" value="P:carbohydrate metabolic process"/>
    <property type="evidence" value="ECO:0007669"/>
    <property type="project" value="InterPro"/>
</dbReference>
<dbReference type="PANTHER" id="PTHR34216">
    <property type="match status" value="1"/>
</dbReference>
<evidence type="ECO:0000313" key="3">
    <source>
        <dbReference type="Proteomes" id="UP000292919"/>
    </source>
</evidence>
<keyword evidence="1" id="KW-0812">Transmembrane</keyword>
<comment type="caution">
    <text evidence="2">The sequence shown here is derived from an EMBL/GenBank/DDBJ whole genome shotgun (WGS) entry which is preliminary data.</text>
</comment>
<accession>A0A6H3F652</accession>
<dbReference type="InterPro" id="IPR051398">
    <property type="entry name" value="Polysacch_Deacetylase"/>
</dbReference>
<organism evidence="2 3">
    <name type="scientific">Desulfovibrio legallii</name>
    <dbReference type="NCBI Taxonomy" id="571438"/>
    <lineage>
        <taxon>Bacteria</taxon>
        <taxon>Pseudomonadati</taxon>
        <taxon>Thermodesulfobacteriota</taxon>
        <taxon>Desulfovibrionia</taxon>
        <taxon>Desulfovibrionales</taxon>
        <taxon>Desulfovibrionaceae</taxon>
        <taxon>Desulfovibrio</taxon>
    </lineage>
</organism>
<dbReference type="SUPFAM" id="SSF88713">
    <property type="entry name" value="Glycoside hydrolase/deacetylase"/>
    <property type="match status" value="1"/>
</dbReference>
<dbReference type="AlphaFoldDB" id="A0A6H3F652"/>
<gene>
    <name evidence="2" type="ORF">EB812_11445</name>
</gene>
<keyword evidence="1" id="KW-1133">Transmembrane helix</keyword>
<evidence type="ECO:0000256" key="1">
    <source>
        <dbReference type="SAM" id="Phobius"/>
    </source>
</evidence>
<keyword evidence="1" id="KW-0472">Membrane</keyword>
<feature type="transmembrane region" description="Helical" evidence="1">
    <location>
        <begin position="45"/>
        <end position="63"/>
    </location>
</feature>
<evidence type="ECO:0000313" key="2">
    <source>
        <dbReference type="EMBL" id="TBH78180.1"/>
    </source>
</evidence>
<dbReference type="RefSeq" id="WP_130958319.1">
    <property type="nucleotide sequence ID" value="NZ_JAQDZC010000009.1"/>
</dbReference>
<proteinExistence type="predicted"/>